<proteinExistence type="predicted"/>
<gene>
    <name evidence="1" type="ORF">AAF712_016432</name>
</gene>
<dbReference type="Proteomes" id="UP001437256">
    <property type="component" value="Unassembled WGS sequence"/>
</dbReference>
<comment type="caution">
    <text evidence="1">The sequence shown here is derived from an EMBL/GenBank/DDBJ whole genome shotgun (WGS) entry which is preliminary data.</text>
</comment>
<organism evidence="1 2">
    <name type="scientific">Marasmius tenuissimus</name>
    <dbReference type="NCBI Taxonomy" id="585030"/>
    <lineage>
        <taxon>Eukaryota</taxon>
        <taxon>Fungi</taxon>
        <taxon>Dikarya</taxon>
        <taxon>Basidiomycota</taxon>
        <taxon>Agaricomycotina</taxon>
        <taxon>Agaricomycetes</taxon>
        <taxon>Agaricomycetidae</taxon>
        <taxon>Agaricales</taxon>
        <taxon>Marasmiineae</taxon>
        <taxon>Marasmiaceae</taxon>
        <taxon>Marasmius</taxon>
    </lineage>
</organism>
<name>A0ABR2Z7H3_9AGAR</name>
<accession>A0ABR2Z7H3</accession>
<reference evidence="1 2" key="1">
    <citation type="submission" date="2024-05" db="EMBL/GenBank/DDBJ databases">
        <title>A draft genome resource for the thread blight pathogen Marasmius tenuissimus strain MS-2.</title>
        <authorList>
            <person name="Yulfo-Soto G.E."/>
            <person name="Baruah I.K."/>
            <person name="Amoako-Attah I."/>
            <person name="Bukari Y."/>
            <person name="Meinhardt L.W."/>
            <person name="Bailey B.A."/>
            <person name="Cohen S.P."/>
        </authorList>
    </citation>
    <scope>NUCLEOTIDE SEQUENCE [LARGE SCALE GENOMIC DNA]</scope>
    <source>
        <strain evidence="1 2">MS-2</strain>
    </source>
</reference>
<dbReference type="EMBL" id="JBBXMP010000789">
    <property type="protein sequence ID" value="KAL0056949.1"/>
    <property type="molecule type" value="Genomic_DNA"/>
</dbReference>
<evidence type="ECO:0000313" key="1">
    <source>
        <dbReference type="EMBL" id="KAL0056949.1"/>
    </source>
</evidence>
<keyword evidence="2" id="KW-1185">Reference proteome</keyword>
<protein>
    <submittedName>
        <fullName evidence="1">Uncharacterized protein</fullName>
    </submittedName>
</protein>
<evidence type="ECO:0000313" key="2">
    <source>
        <dbReference type="Proteomes" id="UP001437256"/>
    </source>
</evidence>
<sequence length="155" mass="16828">MPEEVLGLMAQVNRASLESIAPKVSPDDNQIAVVNGLCVLEKAYLSYEKPESIQIIPALVLSTQTIHRGLFPQRVFYPPITTPSKMRLSLSVLTFPIVTLAAPSAKRIAQLFAPVVAGDGASFVNLSSPNVAWTLTGSVLSGTHNFTELYEQRYV</sequence>